<dbReference type="PROSITE" id="PS51192">
    <property type="entry name" value="HELICASE_ATP_BIND_1"/>
    <property type="match status" value="1"/>
</dbReference>
<sequence length="1243" mass="145432">MNKLEKFFNILSSSNPKLLKKYTTEELTSQIREYVDFTPYIVKNIYKLLVSHNFDDRINGAEILKSIMFQFKLVTDFKIEYFEKREEYLGSTGEEFEGKKLSMKEQKKLLKKLAGLEHVKANIVNEIDFKSDSNITIKKKKIQDKNIENVYDFFENLTNNLLNYEWNKRHGAFLAYCAIFNSETNGQIEIKVDSTLFLKIYEILKSDKFTDFVEDRVTAPVRETAAQLLGCIYPRISENSIIDELIKFCDDDDWQTQYSGLLALTYLKSYIVDKVRVCEKCQNLLQCKDEDVKFLAADLLIYFFEYCDKNIVFDRCFMNIKDNEDISVSKVSIIQLLALCPSKIDDFSILYNYFTSPISDVRKSILKLAESMNNDSLFFLFAELILIDEKDEIRNEAVCILKDKNLSSDFIKHFISILGTSLYEPYNSNDFVSYDDLYFTKSGIKVLGKNIILKNRVELFKLIFEKVTEFDCNYIPNTLIGCVFKNIIINFKCINEEKIKRKKLENEILLKDVYDRFLDIKLVPFKELENKINNPEKLSLHPMGESIYVDFLRYTVVYEYPLLTNNLINFYKYETCVEYLEFYTNLLISAYDSNVIVFDSFINSAYNCLLLDYENFLIFFKYFKNRLFSHNFYKTILDDSKKSQFFSKTIFYYIDFLENLRFLYDEAYNNNYIDILKGFLCSISYTEDFIERILKKMDLNLLEPLISHIDYSYFPVLVKPLLGLIASSETQESASKIFSYIIPRLNFRMKSVISSLWIEKILESKKDLECLLDNNKIEDYKIKCPIKVVLRKYQLDGVKWINFLYKFNLNGILADDMGLGKTIQVLSFICSEIYATEKKVLVICPSSLTGHWKSEIDNFFPDIKSICYKKNKNEDYNILIISYDSFRNEYLSFINENWFYVIFDEGHILRNSSTLLYQRINKITCKRKLILTGTPVHNSVEDLVSLFNLIMPGYLGSVKEIPYISAKMSDNEMNKIHSRLENLNKQILPFILRRLKVDVLTDLPPKIIRDILVEMGPEQKSIYVNIEEDGSSLENVNYKSIQNKCDGLKRTRDLLNAASHILYFKTSSEVSCKMKGLEDIINLYGGEDIKNKILIFFQYKTTIDFVLQDFKKKYNLKYLRLDGSVPASKRAKIALDFNTGNIPILFLTTHIGGLGLNLTGADTVIFYEHDWNPFNDLQAMDRAHRIGQKNTVNVFRLITKDSIEEKVMDLQSFKVFIASSVVTQQNADIETMNTQDLLERFSK</sequence>
<dbReference type="PANTHER" id="PTHR36498:SF1">
    <property type="entry name" value="TATA-BINDING PROTEIN-ASSOCIATED FACTOR 172"/>
    <property type="match status" value="1"/>
</dbReference>
<keyword evidence="3" id="KW-0067">ATP-binding</keyword>
<dbReference type="InterPro" id="IPR038718">
    <property type="entry name" value="SNF2-like_sf"/>
</dbReference>
<dbReference type="EMBL" id="JPQZ01000003">
    <property type="protein sequence ID" value="KKO76483.1"/>
    <property type="molecule type" value="Genomic_DNA"/>
</dbReference>
<dbReference type="VEuPathDB" id="MicrosporidiaDB:G9O61_00g016220"/>
<dbReference type="CDD" id="cd18793">
    <property type="entry name" value="SF2_C_SNF"/>
    <property type="match status" value="1"/>
</dbReference>
<dbReference type="InterPro" id="IPR027417">
    <property type="entry name" value="P-loop_NTPase"/>
</dbReference>
<dbReference type="OrthoDB" id="448448at2759"/>
<feature type="domain" description="Helicase C-terminal" evidence="5">
    <location>
        <begin position="1076"/>
        <end position="1229"/>
    </location>
</feature>
<dbReference type="RefSeq" id="XP_024332225.1">
    <property type="nucleotide sequence ID" value="XM_024475063.1"/>
</dbReference>
<dbReference type="InterPro" id="IPR044972">
    <property type="entry name" value="Mot1"/>
</dbReference>
<dbReference type="GO" id="GO:0016887">
    <property type="term" value="F:ATP hydrolysis activity"/>
    <property type="evidence" value="ECO:0007669"/>
    <property type="project" value="InterPro"/>
</dbReference>
<dbReference type="GO" id="GO:0017025">
    <property type="term" value="F:TBP-class protein binding"/>
    <property type="evidence" value="ECO:0007669"/>
    <property type="project" value="InterPro"/>
</dbReference>
<dbReference type="GeneID" id="36319994"/>
<evidence type="ECO:0000256" key="3">
    <source>
        <dbReference type="ARBA" id="ARBA00022840"/>
    </source>
</evidence>
<dbReference type="Gene3D" id="1.25.10.10">
    <property type="entry name" value="Leucine-rich Repeat Variant"/>
    <property type="match status" value="1"/>
</dbReference>
<dbReference type="SMART" id="SM00487">
    <property type="entry name" value="DEXDc"/>
    <property type="match status" value="1"/>
</dbReference>
<dbReference type="InterPro" id="IPR049730">
    <property type="entry name" value="SNF2/RAD54-like_C"/>
</dbReference>
<evidence type="ECO:0000259" key="5">
    <source>
        <dbReference type="PROSITE" id="PS51194"/>
    </source>
</evidence>
<dbReference type="SUPFAM" id="SSF48371">
    <property type="entry name" value="ARM repeat"/>
    <property type="match status" value="1"/>
</dbReference>
<dbReference type="InterPro" id="IPR001650">
    <property type="entry name" value="Helicase_C-like"/>
</dbReference>
<dbReference type="Pfam" id="PF00176">
    <property type="entry name" value="SNF2-rel_dom"/>
    <property type="match status" value="1"/>
</dbReference>
<organism evidence="6 7">
    <name type="scientific">Vairimorpha ceranae</name>
    <dbReference type="NCBI Taxonomy" id="40302"/>
    <lineage>
        <taxon>Eukaryota</taxon>
        <taxon>Fungi</taxon>
        <taxon>Fungi incertae sedis</taxon>
        <taxon>Microsporidia</taxon>
        <taxon>Nosematidae</taxon>
        <taxon>Vairimorpha</taxon>
    </lineage>
</organism>
<dbReference type="InterPro" id="IPR014001">
    <property type="entry name" value="Helicase_ATP-bd"/>
</dbReference>
<dbReference type="InterPro" id="IPR000330">
    <property type="entry name" value="SNF2_N"/>
</dbReference>
<keyword evidence="6" id="KW-0347">Helicase</keyword>
<comment type="caution">
    <text evidence="6">The sequence shown here is derived from an EMBL/GenBank/DDBJ whole genome shotgun (WGS) entry which is preliminary data.</text>
</comment>
<dbReference type="FunFam" id="3.40.50.300:FF:003398">
    <property type="entry name" value="Mot1 helicase-like protein"/>
    <property type="match status" value="1"/>
</dbReference>
<gene>
    <name evidence="6" type="ORF">AAJ76_3000165200</name>
</gene>
<dbReference type="PANTHER" id="PTHR36498">
    <property type="entry name" value="TATA-BINDING PROTEIN-ASSOCIATED FACTOR 172"/>
    <property type="match status" value="1"/>
</dbReference>
<evidence type="ECO:0000313" key="6">
    <source>
        <dbReference type="EMBL" id="KKO76483.1"/>
    </source>
</evidence>
<dbReference type="InterPro" id="IPR016024">
    <property type="entry name" value="ARM-type_fold"/>
</dbReference>
<protein>
    <submittedName>
        <fullName evidence="6">Mot1 helicase-like protein</fullName>
    </submittedName>
</protein>
<dbReference type="FunFam" id="3.40.50.10810:FF:000090">
    <property type="entry name" value="Similarity to HELICASE MOT1"/>
    <property type="match status" value="1"/>
</dbReference>
<dbReference type="OMA" id="DICATDD"/>
<keyword evidence="1" id="KW-0547">Nucleotide-binding</keyword>
<keyword evidence="7" id="KW-1185">Reference proteome</keyword>
<evidence type="ECO:0000313" key="7">
    <source>
        <dbReference type="Proteomes" id="UP000034350"/>
    </source>
</evidence>
<keyword evidence="2" id="KW-0378">Hydrolase</keyword>
<accession>A0A0F9WUR0</accession>
<feature type="domain" description="Helicase ATP-binding" evidence="4">
    <location>
        <begin position="802"/>
        <end position="953"/>
    </location>
</feature>
<dbReference type="GO" id="GO:0004386">
    <property type="term" value="F:helicase activity"/>
    <property type="evidence" value="ECO:0007669"/>
    <property type="project" value="UniProtKB-KW"/>
</dbReference>
<dbReference type="VEuPathDB" id="MicrosporidiaDB:NCER_100152"/>
<dbReference type="GO" id="GO:0003677">
    <property type="term" value="F:DNA binding"/>
    <property type="evidence" value="ECO:0007669"/>
    <property type="project" value="InterPro"/>
</dbReference>
<dbReference type="SMART" id="SM00490">
    <property type="entry name" value="HELICc"/>
    <property type="match status" value="1"/>
</dbReference>
<dbReference type="Gene3D" id="3.40.50.10810">
    <property type="entry name" value="Tandem AAA-ATPase domain"/>
    <property type="match status" value="1"/>
</dbReference>
<proteinExistence type="predicted"/>
<reference evidence="6 7" key="1">
    <citation type="journal article" date="2015" name="Environ. Microbiol.">
        <title>Genome analyses suggest the presence of polyploidy and recent human-driven expansions in eight global populations of the honeybee pathogen Nosema ceranae.</title>
        <authorList>
            <person name="Pelin A."/>
            <person name="Selman M."/>
            <person name="Aris-Brosou S."/>
            <person name="Farinelli L."/>
            <person name="Corradi N."/>
        </authorList>
    </citation>
    <scope>NUCLEOTIDE SEQUENCE [LARGE SCALE GENOMIC DNA]</scope>
    <source>
        <strain evidence="6 7">PA08 1199</strain>
    </source>
</reference>
<dbReference type="AlphaFoldDB" id="A0A0F9WUR0"/>
<dbReference type="SUPFAM" id="SSF52540">
    <property type="entry name" value="P-loop containing nucleoside triphosphate hydrolases"/>
    <property type="match status" value="2"/>
</dbReference>
<evidence type="ECO:0000256" key="1">
    <source>
        <dbReference type="ARBA" id="ARBA00022741"/>
    </source>
</evidence>
<dbReference type="InterPro" id="IPR011989">
    <property type="entry name" value="ARM-like"/>
</dbReference>
<dbReference type="Pfam" id="PF00271">
    <property type="entry name" value="Helicase_C"/>
    <property type="match status" value="1"/>
</dbReference>
<dbReference type="Proteomes" id="UP000034350">
    <property type="component" value="Unassembled WGS sequence"/>
</dbReference>
<evidence type="ECO:0000259" key="4">
    <source>
        <dbReference type="PROSITE" id="PS51192"/>
    </source>
</evidence>
<dbReference type="VEuPathDB" id="MicrosporidiaDB:AAJ76_3000165200"/>
<dbReference type="Gene3D" id="3.40.50.300">
    <property type="entry name" value="P-loop containing nucleotide triphosphate hydrolases"/>
    <property type="match status" value="1"/>
</dbReference>
<evidence type="ECO:0000256" key="2">
    <source>
        <dbReference type="ARBA" id="ARBA00022801"/>
    </source>
</evidence>
<name>A0A0F9WUR0_9MICR</name>
<dbReference type="GO" id="GO:0005524">
    <property type="term" value="F:ATP binding"/>
    <property type="evidence" value="ECO:0007669"/>
    <property type="project" value="InterPro"/>
</dbReference>
<dbReference type="PROSITE" id="PS51194">
    <property type="entry name" value="HELICASE_CTER"/>
    <property type="match status" value="1"/>
</dbReference>